<keyword evidence="2" id="KW-1185">Reference proteome</keyword>
<proteinExistence type="predicted"/>
<comment type="caution">
    <text evidence="1">The sequence shown here is derived from an EMBL/GenBank/DDBJ whole genome shotgun (WGS) entry which is preliminary data.</text>
</comment>
<evidence type="ECO:0000313" key="1">
    <source>
        <dbReference type="EMBL" id="KAL3537538.1"/>
    </source>
</evidence>
<sequence length="164" mass="18570">MQTFLEGIRCSESYNDDSKPIHLGEVDKTASSFDEIQVNKINKDEDHAVDVNTRYQHLWPHFVKITSEASESKNERLNSYFLLLFQQSQGEFPQRLRLGLKGNFSFICPKSFADVVSVPSNSSTSIKEATIYGGEPALLFSNEEIDDSISFMRISFHAARHVAC</sequence>
<organism evidence="1 2">
    <name type="scientific">Cinchona calisaya</name>
    <dbReference type="NCBI Taxonomy" id="153742"/>
    <lineage>
        <taxon>Eukaryota</taxon>
        <taxon>Viridiplantae</taxon>
        <taxon>Streptophyta</taxon>
        <taxon>Embryophyta</taxon>
        <taxon>Tracheophyta</taxon>
        <taxon>Spermatophyta</taxon>
        <taxon>Magnoliopsida</taxon>
        <taxon>eudicotyledons</taxon>
        <taxon>Gunneridae</taxon>
        <taxon>Pentapetalae</taxon>
        <taxon>asterids</taxon>
        <taxon>lamiids</taxon>
        <taxon>Gentianales</taxon>
        <taxon>Rubiaceae</taxon>
        <taxon>Cinchonoideae</taxon>
        <taxon>Cinchoneae</taxon>
        <taxon>Cinchona</taxon>
    </lineage>
</organism>
<gene>
    <name evidence="1" type="ORF">ACH5RR_000904</name>
</gene>
<protein>
    <submittedName>
        <fullName evidence="1">Uncharacterized protein</fullName>
    </submittedName>
</protein>
<accession>A0ABD3B2J4</accession>
<name>A0ABD3B2J4_9GENT</name>
<evidence type="ECO:0000313" key="2">
    <source>
        <dbReference type="Proteomes" id="UP001630127"/>
    </source>
</evidence>
<dbReference type="Proteomes" id="UP001630127">
    <property type="component" value="Unassembled WGS sequence"/>
</dbReference>
<dbReference type="AlphaFoldDB" id="A0ABD3B2J4"/>
<reference evidence="1 2" key="1">
    <citation type="submission" date="2024-11" db="EMBL/GenBank/DDBJ databases">
        <title>A near-complete genome assembly of Cinchona calisaya.</title>
        <authorList>
            <person name="Lian D.C."/>
            <person name="Zhao X.W."/>
            <person name="Wei L."/>
        </authorList>
    </citation>
    <scope>NUCLEOTIDE SEQUENCE [LARGE SCALE GENOMIC DNA]</scope>
    <source>
        <tissue evidence="1">Nenye</tissue>
    </source>
</reference>
<dbReference type="EMBL" id="JBJUIK010000001">
    <property type="protein sequence ID" value="KAL3537538.1"/>
    <property type="molecule type" value="Genomic_DNA"/>
</dbReference>